<dbReference type="RefSeq" id="WP_196102994.1">
    <property type="nucleotide sequence ID" value="NZ_CP064942.1"/>
</dbReference>
<accession>A0A7S9LRS0</accession>
<evidence type="ECO:0000256" key="3">
    <source>
        <dbReference type="RuleBase" id="RU000363"/>
    </source>
</evidence>
<keyword evidence="6" id="KW-1185">Reference proteome</keyword>
<dbReference type="PANTHER" id="PTHR44196">
    <property type="entry name" value="DEHYDROGENASE/REDUCTASE SDR FAMILY MEMBER 7B"/>
    <property type="match status" value="1"/>
</dbReference>
<dbReference type="KEGG" id="poz:I0K15_18725"/>
<dbReference type="PRINTS" id="PR00081">
    <property type="entry name" value="GDHRDH"/>
</dbReference>
<evidence type="ECO:0000256" key="2">
    <source>
        <dbReference type="ARBA" id="ARBA00023002"/>
    </source>
</evidence>
<dbReference type="Proteomes" id="UP000594800">
    <property type="component" value="Chromosome"/>
</dbReference>
<sequence length="259" mass="27108">MTDTTWTLVTGASEGIGKELARCAAKSRRNVIVAARSKEKLDALADELTQQYGVQAVAIEADLAARDGAAKLWEAATAGRTVDILVNNAGLGRNGPFADGEWPRELTSIDVNVTALTELMKLAIPGMVERGDGRILNVASVAAFTPGPGMAVYHATKSYVLSLSHAVDAELDKTGVSITALCPGATESNFFNDADMGDATIVKMRKLPSAKSVAEAGWSGAITRKTVVVPGADNKITVAFSKLVPARVSAAIAQRLLSR</sequence>
<comment type="similarity">
    <text evidence="1 3">Belongs to the short-chain dehydrogenases/reductases (SDR) family.</text>
</comment>
<feature type="domain" description="Ketoreductase" evidence="4">
    <location>
        <begin position="5"/>
        <end position="184"/>
    </location>
</feature>
<gene>
    <name evidence="5" type="ORF">I0K15_18725</name>
</gene>
<evidence type="ECO:0000256" key="1">
    <source>
        <dbReference type="ARBA" id="ARBA00006484"/>
    </source>
</evidence>
<dbReference type="SMART" id="SM00822">
    <property type="entry name" value="PKS_KR"/>
    <property type="match status" value="1"/>
</dbReference>
<dbReference type="InterPro" id="IPR002347">
    <property type="entry name" value="SDR_fam"/>
</dbReference>
<dbReference type="InterPro" id="IPR057326">
    <property type="entry name" value="KR_dom"/>
</dbReference>
<evidence type="ECO:0000259" key="4">
    <source>
        <dbReference type="SMART" id="SM00822"/>
    </source>
</evidence>
<proteinExistence type="inferred from homology"/>
<keyword evidence="2" id="KW-0560">Oxidoreductase</keyword>
<dbReference type="GO" id="GO:0016491">
    <property type="term" value="F:oxidoreductase activity"/>
    <property type="evidence" value="ECO:0007669"/>
    <property type="project" value="UniProtKB-KW"/>
</dbReference>
<dbReference type="Gene3D" id="3.40.50.720">
    <property type="entry name" value="NAD(P)-binding Rossmann-like Domain"/>
    <property type="match status" value="1"/>
</dbReference>
<dbReference type="Pfam" id="PF00106">
    <property type="entry name" value="adh_short"/>
    <property type="match status" value="1"/>
</dbReference>
<dbReference type="SUPFAM" id="SSF51735">
    <property type="entry name" value="NAD(P)-binding Rossmann-fold domains"/>
    <property type="match status" value="1"/>
</dbReference>
<dbReference type="PIRSF" id="PIRSF000126">
    <property type="entry name" value="11-beta-HSD1"/>
    <property type="match status" value="1"/>
</dbReference>
<dbReference type="EMBL" id="CP064942">
    <property type="protein sequence ID" value="QPH53785.1"/>
    <property type="molecule type" value="Genomic_DNA"/>
</dbReference>
<name>A0A7S9LRS0_9RHOB</name>
<evidence type="ECO:0000313" key="5">
    <source>
        <dbReference type="EMBL" id="QPH53785.1"/>
    </source>
</evidence>
<dbReference type="InterPro" id="IPR036291">
    <property type="entry name" value="NAD(P)-bd_dom_sf"/>
</dbReference>
<dbReference type="AlphaFoldDB" id="A0A7S9LRS0"/>
<reference evidence="5 6" key="1">
    <citation type="submission" date="2020-11" db="EMBL/GenBank/DDBJ databases">
        <title>Description of Pontivivens ytuae sp. nov. isolated from deep sea sediment of Mariana Trench.</title>
        <authorList>
            <person name="Wang Z."/>
            <person name="Sun Q.-L."/>
            <person name="Xu X.-D."/>
            <person name="Tang Y.-Z."/>
            <person name="Zhang J."/>
        </authorList>
    </citation>
    <scope>NUCLEOTIDE SEQUENCE [LARGE SCALE GENOMIC DNA]</scope>
    <source>
        <strain evidence="5 6">MT2928</strain>
    </source>
</reference>
<organism evidence="5 6">
    <name type="scientific">Pontivivens ytuae</name>
    <dbReference type="NCBI Taxonomy" id="2789856"/>
    <lineage>
        <taxon>Bacteria</taxon>
        <taxon>Pseudomonadati</taxon>
        <taxon>Pseudomonadota</taxon>
        <taxon>Alphaproteobacteria</taxon>
        <taxon>Rhodobacterales</taxon>
        <taxon>Paracoccaceae</taxon>
        <taxon>Pontivivens</taxon>
    </lineage>
</organism>
<protein>
    <submittedName>
        <fullName evidence="5">SDR family oxidoreductase</fullName>
    </submittedName>
</protein>
<evidence type="ECO:0000313" key="6">
    <source>
        <dbReference type="Proteomes" id="UP000594800"/>
    </source>
</evidence>
<dbReference type="PANTHER" id="PTHR44196:SF2">
    <property type="entry name" value="SHORT-CHAIN DEHYDROGENASE-RELATED"/>
    <property type="match status" value="1"/>
</dbReference>
<dbReference type="PRINTS" id="PR00080">
    <property type="entry name" value="SDRFAMILY"/>
</dbReference>
<dbReference type="GO" id="GO:0016020">
    <property type="term" value="C:membrane"/>
    <property type="evidence" value="ECO:0007669"/>
    <property type="project" value="TreeGrafter"/>
</dbReference>